<evidence type="ECO:0000259" key="1">
    <source>
        <dbReference type="PROSITE" id="PS50104"/>
    </source>
</evidence>
<dbReference type="Pfam" id="PF01582">
    <property type="entry name" value="TIR"/>
    <property type="match status" value="1"/>
</dbReference>
<dbReference type="Gene3D" id="3.40.50.10140">
    <property type="entry name" value="Toll/interleukin-1 receptor homology (TIR) domain"/>
    <property type="match status" value="1"/>
</dbReference>
<evidence type="ECO:0000313" key="2">
    <source>
        <dbReference type="EMBL" id="MED6181138.1"/>
    </source>
</evidence>
<dbReference type="InterPro" id="IPR002182">
    <property type="entry name" value="NB-ARC"/>
</dbReference>
<dbReference type="PANTHER" id="PTHR11017">
    <property type="entry name" value="LEUCINE-RICH REPEAT-CONTAINING PROTEIN"/>
    <property type="match status" value="1"/>
</dbReference>
<reference evidence="2 3" key="1">
    <citation type="journal article" date="2023" name="Plants (Basel)">
        <title>Bridging the Gap: Combining Genomics and Transcriptomics Approaches to Understand Stylosanthes scabra, an Orphan Legume from the Brazilian Caatinga.</title>
        <authorList>
            <person name="Ferreira-Neto J.R.C."/>
            <person name="da Silva M.D."/>
            <person name="Binneck E."/>
            <person name="de Melo N.F."/>
            <person name="da Silva R.H."/>
            <person name="de Melo A.L.T.M."/>
            <person name="Pandolfi V."/>
            <person name="Bustamante F.O."/>
            <person name="Brasileiro-Vidal A.C."/>
            <person name="Benko-Iseppon A.M."/>
        </authorList>
    </citation>
    <scope>NUCLEOTIDE SEQUENCE [LARGE SCALE GENOMIC DNA]</scope>
    <source>
        <tissue evidence="2">Leaves</tissue>
    </source>
</reference>
<name>A0ABU6W8A2_9FABA</name>
<dbReference type="InterPro" id="IPR035897">
    <property type="entry name" value="Toll_tir_struct_dom_sf"/>
</dbReference>
<dbReference type="SMART" id="SM00255">
    <property type="entry name" value="TIR"/>
    <property type="match status" value="1"/>
</dbReference>
<protein>
    <recommendedName>
        <fullName evidence="1">TIR domain-containing protein</fullName>
    </recommendedName>
</protein>
<feature type="domain" description="TIR" evidence="1">
    <location>
        <begin position="20"/>
        <end position="189"/>
    </location>
</feature>
<accession>A0ABU6W8A2</accession>
<comment type="caution">
    <text evidence="2">The sequence shown here is derived from an EMBL/GenBank/DDBJ whole genome shotgun (WGS) entry which is preliminary data.</text>
</comment>
<dbReference type="PROSITE" id="PS50104">
    <property type="entry name" value="TIR"/>
    <property type="match status" value="1"/>
</dbReference>
<dbReference type="InterPro" id="IPR044974">
    <property type="entry name" value="Disease_R_plants"/>
</dbReference>
<organism evidence="2 3">
    <name type="scientific">Stylosanthes scabra</name>
    <dbReference type="NCBI Taxonomy" id="79078"/>
    <lineage>
        <taxon>Eukaryota</taxon>
        <taxon>Viridiplantae</taxon>
        <taxon>Streptophyta</taxon>
        <taxon>Embryophyta</taxon>
        <taxon>Tracheophyta</taxon>
        <taxon>Spermatophyta</taxon>
        <taxon>Magnoliopsida</taxon>
        <taxon>eudicotyledons</taxon>
        <taxon>Gunneridae</taxon>
        <taxon>Pentapetalae</taxon>
        <taxon>rosids</taxon>
        <taxon>fabids</taxon>
        <taxon>Fabales</taxon>
        <taxon>Fabaceae</taxon>
        <taxon>Papilionoideae</taxon>
        <taxon>50 kb inversion clade</taxon>
        <taxon>dalbergioids sensu lato</taxon>
        <taxon>Dalbergieae</taxon>
        <taxon>Pterocarpus clade</taxon>
        <taxon>Stylosanthes</taxon>
    </lineage>
</organism>
<dbReference type="SUPFAM" id="SSF52540">
    <property type="entry name" value="P-loop containing nucleoside triphosphate hydrolases"/>
    <property type="match status" value="1"/>
</dbReference>
<dbReference type="InterPro" id="IPR000157">
    <property type="entry name" value="TIR_dom"/>
</dbReference>
<dbReference type="EMBL" id="JASCZI010181290">
    <property type="protein sequence ID" value="MED6181138.1"/>
    <property type="molecule type" value="Genomic_DNA"/>
</dbReference>
<keyword evidence="3" id="KW-1185">Reference proteome</keyword>
<dbReference type="Pfam" id="PF00931">
    <property type="entry name" value="NB-ARC"/>
    <property type="match status" value="1"/>
</dbReference>
<dbReference type="InterPro" id="IPR027417">
    <property type="entry name" value="P-loop_NTPase"/>
</dbReference>
<evidence type="ECO:0000313" key="3">
    <source>
        <dbReference type="Proteomes" id="UP001341840"/>
    </source>
</evidence>
<sequence>MGQQYSSSSAHPFSSFSYAWKYDVFISFRGEDTRYSFTGYLYDALCKKGIHTFIDDEELPKGDEITPSLLSSIQESRIAIIVLSTNYASSSFCLDELVHILHCIKGNNRLVLPVFYNVDPSDVRHLRKSFETAIAKHEKRCKDDMNNKVDKWKKALHQVANLSGYHFKHGDGYEHKFITNIAEDISRKISRVPLPVANYPVGLESRVSPVISLLEMDSCDQVHMVGIHGIGGIGKTTLAIAVYNLIADHFEDVCFLENVRENSSKYGLVHLQNNLLCKLLGKEGVQIKGVKEGTSQIQQRLCRKKLLLVLDDVDDLMQLQAIAGKLDWFGRGSRVIITTRDTHLLKCHGVEKAYEDIH</sequence>
<dbReference type="SUPFAM" id="SSF52200">
    <property type="entry name" value="Toll/Interleukin receptor TIR domain"/>
    <property type="match status" value="1"/>
</dbReference>
<dbReference type="PRINTS" id="PR00364">
    <property type="entry name" value="DISEASERSIST"/>
</dbReference>
<dbReference type="Gene3D" id="3.40.50.300">
    <property type="entry name" value="P-loop containing nucleotide triphosphate hydrolases"/>
    <property type="match status" value="1"/>
</dbReference>
<gene>
    <name evidence="2" type="ORF">PIB30_016663</name>
</gene>
<proteinExistence type="predicted"/>
<dbReference type="PANTHER" id="PTHR11017:SF431">
    <property type="entry name" value="ADP-RIBOSYL CYCLASE_CYCLIC ADP-RIBOSE HYDROLASE"/>
    <property type="match status" value="1"/>
</dbReference>
<dbReference type="Proteomes" id="UP001341840">
    <property type="component" value="Unassembled WGS sequence"/>
</dbReference>